<dbReference type="Proteomes" id="UP000076722">
    <property type="component" value="Unassembled WGS sequence"/>
</dbReference>
<proteinExistence type="predicted"/>
<feature type="compositionally biased region" description="Basic and acidic residues" evidence="1">
    <location>
        <begin position="42"/>
        <end position="55"/>
    </location>
</feature>
<evidence type="ECO:0000313" key="2">
    <source>
        <dbReference type="EMBL" id="KZS95166.1"/>
    </source>
</evidence>
<evidence type="ECO:0000313" key="3">
    <source>
        <dbReference type="Proteomes" id="UP000076722"/>
    </source>
</evidence>
<accession>A0A164WLX6</accession>
<feature type="compositionally biased region" description="Basic and acidic residues" evidence="1">
    <location>
        <begin position="64"/>
        <end position="76"/>
    </location>
</feature>
<keyword evidence="3" id="KW-1185">Reference proteome</keyword>
<dbReference type="EMBL" id="KV419402">
    <property type="protein sequence ID" value="KZS95166.1"/>
    <property type="molecule type" value="Genomic_DNA"/>
</dbReference>
<name>A0A164WLX6_9AGAM</name>
<feature type="region of interest" description="Disordered" evidence="1">
    <location>
        <begin position="42"/>
        <end position="99"/>
    </location>
</feature>
<sequence>MSIEDFTVNDGEGITIPITQQYAGHRVTKVGSGFISVVVYERGRETSEPPKEVKGRLTRPPKRSRQEESTSPHDETTQPVLQQHSALPKNKEPIIGEAGDLFELMRSEGEEDLKQGERAEDG</sequence>
<organism evidence="2 3">
    <name type="scientific">Sistotremastrum niveocremeum HHB9708</name>
    <dbReference type="NCBI Taxonomy" id="1314777"/>
    <lineage>
        <taxon>Eukaryota</taxon>
        <taxon>Fungi</taxon>
        <taxon>Dikarya</taxon>
        <taxon>Basidiomycota</taxon>
        <taxon>Agaricomycotina</taxon>
        <taxon>Agaricomycetes</taxon>
        <taxon>Sistotremastrales</taxon>
        <taxon>Sistotremastraceae</taxon>
        <taxon>Sertulicium</taxon>
        <taxon>Sertulicium niveocremeum</taxon>
    </lineage>
</organism>
<protein>
    <submittedName>
        <fullName evidence="2">Uncharacterized protein</fullName>
    </submittedName>
</protein>
<evidence type="ECO:0000256" key="1">
    <source>
        <dbReference type="SAM" id="MobiDB-lite"/>
    </source>
</evidence>
<gene>
    <name evidence="2" type="ORF">SISNIDRAFT_464818</name>
</gene>
<reference evidence="2 3" key="1">
    <citation type="journal article" date="2016" name="Mol. Biol. Evol.">
        <title>Comparative Genomics of Early-Diverging Mushroom-Forming Fungi Provides Insights into the Origins of Lignocellulose Decay Capabilities.</title>
        <authorList>
            <person name="Nagy L.G."/>
            <person name="Riley R."/>
            <person name="Tritt A."/>
            <person name="Adam C."/>
            <person name="Daum C."/>
            <person name="Floudas D."/>
            <person name="Sun H."/>
            <person name="Yadav J.S."/>
            <person name="Pangilinan J."/>
            <person name="Larsson K.H."/>
            <person name="Matsuura K."/>
            <person name="Barry K."/>
            <person name="Labutti K."/>
            <person name="Kuo R."/>
            <person name="Ohm R.A."/>
            <person name="Bhattacharya S.S."/>
            <person name="Shirouzu T."/>
            <person name="Yoshinaga Y."/>
            <person name="Martin F.M."/>
            <person name="Grigoriev I.V."/>
            <person name="Hibbett D.S."/>
        </authorList>
    </citation>
    <scope>NUCLEOTIDE SEQUENCE [LARGE SCALE GENOMIC DNA]</scope>
    <source>
        <strain evidence="2 3">HHB9708</strain>
    </source>
</reference>
<dbReference type="AlphaFoldDB" id="A0A164WLX6"/>